<keyword evidence="1" id="KW-0472">Membrane</keyword>
<evidence type="ECO:0000256" key="1">
    <source>
        <dbReference type="SAM" id="Phobius"/>
    </source>
</evidence>
<feature type="transmembrane region" description="Helical" evidence="1">
    <location>
        <begin position="61"/>
        <end position="78"/>
    </location>
</feature>
<feature type="transmembrane region" description="Helical" evidence="1">
    <location>
        <begin position="36"/>
        <end position="55"/>
    </location>
</feature>
<proteinExistence type="predicted"/>
<dbReference type="STRING" id="52131.GA0061100_1011250"/>
<evidence type="ECO:0008006" key="4">
    <source>
        <dbReference type="Google" id="ProtNLM"/>
    </source>
</evidence>
<keyword evidence="3" id="KW-1185">Reference proteome</keyword>
<protein>
    <recommendedName>
        <fullName evidence="4">DUF2306 domain-containing protein</fullName>
    </recommendedName>
</protein>
<keyword evidence="1" id="KW-1133">Transmembrane helix</keyword>
<dbReference type="Proteomes" id="UP000186228">
    <property type="component" value="Unassembled WGS sequence"/>
</dbReference>
<dbReference type="OrthoDB" id="122197at2"/>
<accession>A0A1C3UCA4</accession>
<reference evidence="3" key="1">
    <citation type="submission" date="2016-08" db="EMBL/GenBank/DDBJ databases">
        <authorList>
            <person name="Varghese N."/>
            <person name="Submissions Spin"/>
        </authorList>
    </citation>
    <scope>NUCLEOTIDE SEQUENCE [LARGE SCALE GENOMIC DNA]</scope>
    <source>
        <strain evidence="3">CCBAU 57015</strain>
    </source>
</reference>
<feature type="transmembrane region" description="Helical" evidence="1">
    <location>
        <begin position="6"/>
        <end position="29"/>
    </location>
</feature>
<gene>
    <name evidence="2" type="ORF">GA0061100_1011250</name>
</gene>
<keyword evidence="1" id="KW-0812">Transmembrane</keyword>
<evidence type="ECO:0000313" key="2">
    <source>
        <dbReference type="EMBL" id="SCB13146.1"/>
    </source>
</evidence>
<name>A0A1C3UCA4_9HYPH</name>
<sequence>MSGILLIHVVISLIAIISGIVVAQGFLTANRHDRSTLVYMLTTALTSLTGFLFPFHGITPAIVVGILCLLIFIPTALARYRFHLAGIWRSVFVVGALVLLFFNCLVLIIQSFQKIPALNALAPAGNEPPILAAQVALLVACLFVGYFSIRRFRPTLLGA</sequence>
<feature type="transmembrane region" description="Helical" evidence="1">
    <location>
        <begin position="130"/>
        <end position="149"/>
    </location>
</feature>
<dbReference type="RefSeq" id="WP_075851787.1">
    <property type="nucleotide sequence ID" value="NZ_FMAC01000001.1"/>
</dbReference>
<organism evidence="2 3">
    <name type="scientific">Rhizobium hainanense</name>
    <dbReference type="NCBI Taxonomy" id="52131"/>
    <lineage>
        <taxon>Bacteria</taxon>
        <taxon>Pseudomonadati</taxon>
        <taxon>Pseudomonadota</taxon>
        <taxon>Alphaproteobacteria</taxon>
        <taxon>Hyphomicrobiales</taxon>
        <taxon>Rhizobiaceae</taxon>
        <taxon>Rhizobium/Agrobacterium group</taxon>
        <taxon>Rhizobium</taxon>
    </lineage>
</organism>
<dbReference type="AlphaFoldDB" id="A0A1C3UCA4"/>
<feature type="transmembrane region" description="Helical" evidence="1">
    <location>
        <begin position="90"/>
        <end position="110"/>
    </location>
</feature>
<evidence type="ECO:0000313" key="3">
    <source>
        <dbReference type="Proteomes" id="UP000186228"/>
    </source>
</evidence>
<dbReference type="EMBL" id="FMAC01000001">
    <property type="protein sequence ID" value="SCB13146.1"/>
    <property type="molecule type" value="Genomic_DNA"/>
</dbReference>